<dbReference type="KEGG" id="maga:Mag101_12810"/>
<name>A0A1Q2M6S9_9GAMM</name>
<sequence>MPLREAAFARSCYESGYLTTFMQRTLSDAIQQSASAGQAMEVGICSEPGGQAAGIGAGAQQPARTSAQIIPVKYLAGVKFIP</sequence>
<gene>
    <name evidence="1" type="ORF">Mag101_12810</name>
</gene>
<dbReference type="AlphaFoldDB" id="A0A1Q2M6S9"/>
<dbReference type="EMBL" id="CP019650">
    <property type="protein sequence ID" value="AQQ68414.1"/>
    <property type="molecule type" value="Genomic_DNA"/>
</dbReference>
<keyword evidence="2" id="KW-1185">Reference proteome</keyword>
<proteinExistence type="predicted"/>
<accession>A0A1Q2M6S9</accession>
<evidence type="ECO:0000313" key="2">
    <source>
        <dbReference type="Proteomes" id="UP000188219"/>
    </source>
</evidence>
<organism evidence="1 2">
    <name type="scientific">Microbulbifer agarilyticus</name>
    <dbReference type="NCBI Taxonomy" id="260552"/>
    <lineage>
        <taxon>Bacteria</taxon>
        <taxon>Pseudomonadati</taxon>
        <taxon>Pseudomonadota</taxon>
        <taxon>Gammaproteobacteria</taxon>
        <taxon>Cellvibrionales</taxon>
        <taxon>Microbulbiferaceae</taxon>
        <taxon>Microbulbifer</taxon>
    </lineage>
</organism>
<protein>
    <submittedName>
        <fullName evidence="1">Uncharacterized protein</fullName>
    </submittedName>
</protein>
<dbReference type="Proteomes" id="UP000188219">
    <property type="component" value="Chromosome"/>
</dbReference>
<reference evidence="1" key="1">
    <citation type="submission" date="2017-02" db="EMBL/GenBank/DDBJ databases">
        <title>Genome of Microbulbifer agarilyticus GP101.</title>
        <authorList>
            <person name="Jung J."/>
            <person name="Bae S.S."/>
            <person name="Baek K."/>
        </authorList>
    </citation>
    <scope>NUCLEOTIDE SEQUENCE [LARGE SCALE GENOMIC DNA]</scope>
    <source>
        <strain evidence="1">GP101</strain>
    </source>
</reference>
<evidence type="ECO:0000313" key="1">
    <source>
        <dbReference type="EMBL" id="AQQ68414.1"/>
    </source>
</evidence>